<keyword evidence="1" id="KW-0732">Signal</keyword>
<feature type="chain" id="PRO_5006646918" description="Late embryogenesis abundant protein LEA-2 subgroup domain-containing protein" evidence="1">
    <location>
        <begin position="25"/>
        <end position="166"/>
    </location>
</feature>
<dbReference type="AlphaFoldDB" id="A0A0S8GI28"/>
<comment type="caution">
    <text evidence="2">The sequence shown here is derived from an EMBL/GenBank/DDBJ whole genome shotgun (WGS) entry which is preliminary data.</text>
</comment>
<proteinExistence type="predicted"/>
<evidence type="ECO:0000256" key="1">
    <source>
        <dbReference type="SAM" id="SignalP"/>
    </source>
</evidence>
<dbReference type="EMBL" id="LJUI01000005">
    <property type="protein sequence ID" value="KPK71290.1"/>
    <property type="molecule type" value="Genomic_DNA"/>
</dbReference>
<evidence type="ECO:0000313" key="3">
    <source>
        <dbReference type="Proteomes" id="UP000051717"/>
    </source>
</evidence>
<evidence type="ECO:0000313" key="2">
    <source>
        <dbReference type="EMBL" id="KPK71290.1"/>
    </source>
</evidence>
<accession>A0A0S8GI28</accession>
<name>A0A0S8GI28_UNCT6</name>
<dbReference type="Proteomes" id="UP000051717">
    <property type="component" value="Unassembled WGS sequence"/>
</dbReference>
<gene>
    <name evidence="2" type="ORF">AMJ82_01390</name>
</gene>
<evidence type="ECO:0008006" key="4">
    <source>
        <dbReference type="Google" id="ProtNLM"/>
    </source>
</evidence>
<sequence length="166" mass="18601">MRAHMWIVSRVTLCICLMVLIACAPSCFTSREESGGAALVVSPTPYFWVDRMPSLGPRDAELRLALDLHVINQGDVDVEGFRVYRVKVRSISDDQTFTIDLEPVRNTSPVELIPAHSDVLLHYAGVTTEPADMEEGTMLYGIVDFGWGERMRDEVAIPPIPLEYTY</sequence>
<reference evidence="2 3" key="1">
    <citation type="journal article" date="2015" name="Microbiome">
        <title>Genomic resolution of linkages in carbon, nitrogen, and sulfur cycling among widespread estuary sediment bacteria.</title>
        <authorList>
            <person name="Baker B.J."/>
            <person name="Lazar C.S."/>
            <person name="Teske A.P."/>
            <person name="Dick G.J."/>
        </authorList>
    </citation>
    <scope>NUCLEOTIDE SEQUENCE [LARGE SCALE GENOMIC DNA]</scope>
    <source>
        <strain evidence="2">SM23_40</strain>
    </source>
</reference>
<protein>
    <recommendedName>
        <fullName evidence="4">Late embryogenesis abundant protein LEA-2 subgroup domain-containing protein</fullName>
    </recommendedName>
</protein>
<feature type="signal peptide" evidence="1">
    <location>
        <begin position="1"/>
        <end position="24"/>
    </location>
</feature>
<organism evidence="2 3">
    <name type="scientific">candidate division TA06 bacterium SM23_40</name>
    <dbReference type="NCBI Taxonomy" id="1703774"/>
    <lineage>
        <taxon>Bacteria</taxon>
        <taxon>Bacteria division TA06</taxon>
    </lineage>
</organism>